<dbReference type="InterPro" id="IPR049874">
    <property type="entry name" value="ROK_cs"/>
</dbReference>
<dbReference type="InterPro" id="IPR043129">
    <property type="entry name" value="ATPase_NBD"/>
</dbReference>
<dbReference type="NCBIfam" id="TIGR00744">
    <property type="entry name" value="ROK_glcA_fam"/>
    <property type="match status" value="1"/>
</dbReference>
<keyword evidence="7" id="KW-0067">ATP-binding</keyword>
<dbReference type="Proteomes" id="UP000294650">
    <property type="component" value="Unassembled WGS sequence"/>
</dbReference>
<dbReference type="GO" id="GO:0004340">
    <property type="term" value="F:glucokinase activity"/>
    <property type="evidence" value="ECO:0007669"/>
    <property type="project" value="UniProtKB-EC"/>
</dbReference>
<reference evidence="9 10" key="1">
    <citation type="submission" date="2019-03" db="EMBL/GenBank/DDBJ databases">
        <title>Genomic Encyclopedia of Type Strains, Phase IV (KMG-IV): sequencing the most valuable type-strain genomes for metagenomic binning, comparative biology and taxonomic classification.</title>
        <authorList>
            <person name="Goeker M."/>
        </authorList>
    </citation>
    <scope>NUCLEOTIDE SEQUENCE [LARGE SCALE GENOMIC DNA]</scope>
    <source>
        <strain evidence="9 10">DSM 25894</strain>
    </source>
</reference>
<evidence type="ECO:0000256" key="2">
    <source>
        <dbReference type="ARBA" id="ARBA00012323"/>
    </source>
</evidence>
<evidence type="ECO:0000256" key="4">
    <source>
        <dbReference type="ARBA" id="ARBA00022679"/>
    </source>
</evidence>
<evidence type="ECO:0000256" key="1">
    <source>
        <dbReference type="ARBA" id="ARBA00006479"/>
    </source>
</evidence>
<proteinExistence type="inferred from homology"/>
<protein>
    <recommendedName>
        <fullName evidence="3">Glucokinase</fullName>
        <ecNumber evidence="2">2.7.1.2</ecNumber>
    </recommendedName>
    <alternativeName>
        <fullName evidence="8">Glucose kinase</fullName>
    </alternativeName>
</protein>
<organism evidence="9 10">
    <name type="scientific">Melghiribacillus thermohalophilus</name>
    <dbReference type="NCBI Taxonomy" id="1324956"/>
    <lineage>
        <taxon>Bacteria</taxon>
        <taxon>Bacillati</taxon>
        <taxon>Bacillota</taxon>
        <taxon>Bacilli</taxon>
        <taxon>Bacillales</taxon>
        <taxon>Bacillaceae</taxon>
        <taxon>Melghiribacillus</taxon>
    </lineage>
</organism>
<evidence type="ECO:0000313" key="9">
    <source>
        <dbReference type="EMBL" id="TCT26966.1"/>
    </source>
</evidence>
<name>A0A4R3NDG0_9BACI</name>
<dbReference type="Pfam" id="PF00480">
    <property type="entry name" value="ROK"/>
    <property type="match status" value="1"/>
</dbReference>
<dbReference type="InterPro" id="IPR000600">
    <property type="entry name" value="ROK"/>
</dbReference>
<dbReference type="EMBL" id="SMAN01000001">
    <property type="protein sequence ID" value="TCT26966.1"/>
    <property type="molecule type" value="Genomic_DNA"/>
</dbReference>
<keyword evidence="6 9" id="KW-0418">Kinase</keyword>
<dbReference type="InterPro" id="IPR004654">
    <property type="entry name" value="ROK_glcA"/>
</dbReference>
<evidence type="ECO:0000313" key="10">
    <source>
        <dbReference type="Proteomes" id="UP000294650"/>
    </source>
</evidence>
<dbReference type="GO" id="GO:0005737">
    <property type="term" value="C:cytoplasm"/>
    <property type="evidence" value="ECO:0007669"/>
    <property type="project" value="InterPro"/>
</dbReference>
<dbReference type="OrthoDB" id="9810372at2"/>
<keyword evidence="5" id="KW-0547">Nucleotide-binding</keyword>
<dbReference type="GO" id="GO:0005524">
    <property type="term" value="F:ATP binding"/>
    <property type="evidence" value="ECO:0007669"/>
    <property type="project" value="UniProtKB-KW"/>
</dbReference>
<dbReference type="SUPFAM" id="SSF53067">
    <property type="entry name" value="Actin-like ATPase domain"/>
    <property type="match status" value="1"/>
</dbReference>
<dbReference type="PROSITE" id="PS01125">
    <property type="entry name" value="ROK"/>
    <property type="match status" value="1"/>
</dbReference>
<keyword evidence="4" id="KW-0808">Transferase</keyword>
<evidence type="ECO:0000256" key="3">
    <source>
        <dbReference type="ARBA" id="ARBA00014701"/>
    </source>
</evidence>
<keyword evidence="10" id="KW-1185">Reference proteome</keyword>
<evidence type="ECO:0000256" key="8">
    <source>
        <dbReference type="ARBA" id="ARBA00032386"/>
    </source>
</evidence>
<dbReference type="GO" id="GO:0006096">
    <property type="term" value="P:glycolytic process"/>
    <property type="evidence" value="ECO:0007669"/>
    <property type="project" value="InterPro"/>
</dbReference>
<dbReference type="EC" id="2.7.1.2" evidence="2"/>
<dbReference type="PANTHER" id="PTHR18964:SF149">
    <property type="entry name" value="BIFUNCTIONAL UDP-N-ACETYLGLUCOSAMINE 2-EPIMERASE_N-ACETYLMANNOSAMINE KINASE"/>
    <property type="match status" value="1"/>
</dbReference>
<evidence type="ECO:0000256" key="7">
    <source>
        <dbReference type="ARBA" id="ARBA00022840"/>
    </source>
</evidence>
<evidence type="ECO:0000256" key="6">
    <source>
        <dbReference type="ARBA" id="ARBA00022777"/>
    </source>
</evidence>
<sequence>MNKRVFLGADIGGTFIKLAIMDGQGNIIKKWSIETNTSDQGRHIPLEIYESFSKHLEMENLTFEHIYGLGIGAPGFVDLSSGIVYEAVNIGWKDFNLKQAMESYIHQPVFVSNDANLAALGENWKGAGKNVEDLIMVTLGTGVGGGVITSGQVINGINGTGGEIGHITVSPQDGPLCNCGRRGCIETYASATGIARMGYEAVQNGKETSLKEIMNLNGRITAKDVFEEAKKDDQVCRKIIEKVTDLLGLVLSNLAIAINPKKIVIGGGVANAGEELLSPLKKSFRRYCLPRTADACTFQLAELGNDAGVIGGAYLVKKQLYLYK</sequence>
<evidence type="ECO:0000256" key="5">
    <source>
        <dbReference type="ARBA" id="ARBA00022741"/>
    </source>
</evidence>
<comment type="caution">
    <text evidence="9">The sequence shown here is derived from an EMBL/GenBank/DDBJ whole genome shotgun (WGS) entry which is preliminary data.</text>
</comment>
<comment type="similarity">
    <text evidence="1">Belongs to the ROK (NagC/XylR) family.</text>
</comment>
<accession>A0A4R3NDG0</accession>
<dbReference type="AlphaFoldDB" id="A0A4R3NDG0"/>
<dbReference type="Gene3D" id="3.30.420.40">
    <property type="match status" value="2"/>
</dbReference>
<dbReference type="PANTHER" id="PTHR18964">
    <property type="entry name" value="ROK (REPRESSOR, ORF, KINASE) FAMILY"/>
    <property type="match status" value="1"/>
</dbReference>
<dbReference type="RefSeq" id="WP_132370434.1">
    <property type="nucleotide sequence ID" value="NZ_SMAN01000001.1"/>
</dbReference>
<gene>
    <name evidence="9" type="ORF">EDD68_101326</name>
</gene>